<evidence type="ECO:0000256" key="4">
    <source>
        <dbReference type="ARBA" id="ARBA00022695"/>
    </source>
</evidence>
<dbReference type="Gene3D" id="1.10.8.60">
    <property type="match status" value="1"/>
</dbReference>
<dbReference type="SUPFAM" id="SSF52540">
    <property type="entry name" value="P-loop containing nucleoside triphosphate hydrolases"/>
    <property type="match status" value="1"/>
</dbReference>
<comment type="similarity">
    <text evidence="7">Belongs to the DNA polymerase HolA subunit family.</text>
</comment>
<dbReference type="SUPFAM" id="SSF48019">
    <property type="entry name" value="post-AAA+ oligomerization domain-like"/>
    <property type="match status" value="1"/>
</dbReference>
<gene>
    <name evidence="11" type="primary">holA</name>
    <name evidence="11" type="ORF">H2C83_00260</name>
</gene>
<dbReference type="Pfam" id="PF06144">
    <property type="entry name" value="DNA_pol3_delta"/>
    <property type="match status" value="1"/>
</dbReference>
<dbReference type="EC" id="2.7.7.7" evidence="1"/>
<dbReference type="InterPro" id="IPR010372">
    <property type="entry name" value="DNA_pol3_delta_N"/>
</dbReference>
<accession>A0A7W1XPE8</accession>
<name>A0A7W1XPE8_9BACL</name>
<keyword evidence="4 11" id="KW-0548">Nucleotidyltransferase</keyword>
<feature type="domain" description="DNA polymerase III delta N-terminal" evidence="9">
    <location>
        <begin position="17"/>
        <end position="142"/>
    </location>
</feature>
<dbReference type="RefSeq" id="WP_181736602.1">
    <property type="nucleotide sequence ID" value="NZ_JACEOL010000001.1"/>
</dbReference>
<comment type="catalytic activity">
    <reaction evidence="8">
        <text>DNA(n) + a 2'-deoxyribonucleoside 5'-triphosphate = DNA(n+1) + diphosphate</text>
        <dbReference type="Rhea" id="RHEA:22508"/>
        <dbReference type="Rhea" id="RHEA-COMP:17339"/>
        <dbReference type="Rhea" id="RHEA-COMP:17340"/>
        <dbReference type="ChEBI" id="CHEBI:33019"/>
        <dbReference type="ChEBI" id="CHEBI:61560"/>
        <dbReference type="ChEBI" id="CHEBI:173112"/>
        <dbReference type="EC" id="2.7.7.7"/>
    </reaction>
</comment>
<dbReference type="Pfam" id="PF21694">
    <property type="entry name" value="DNA_pol3_delta_C"/>
    <property type="match status" value="1"/>
</dbReference>
<evidence type="ECO:0000256" key="6">
    <source>
        <dbReference type="ARBA" id="ARBA00022932"/>
    </source>
</evidence>
<dbReference type="InterPro" id="IPR048466">
    <property type="entry name" value="DNA_pol3_delta-like_C"/>
</dbReference>
<dbReference type="AlphaFoldDB" id="A0A7W1XPE8"/>
<evidence type="ECO:0000313" key="11">
    <source>
        <dbReference type="EMBL" id="MBA4600781.1"/>
    </source>
</evidence>
<dbReference type="InterPro" id="IPR008921">
    <property type="entry name" value="DNA_pol3_clamp-load_cplx_C"/>
</dbReference>
<dbReference type="GO" id="GO:0009360">
    <property type="term" value="C:DNA polymerase III complex"/>
    <property type="evidence" value="ECO:0007669"/>
    <property type="project" value="InterPro"/>
</dbReference>
<reference evidence="11 12" key="1">
    <citation type="submission" date="2020-07" db="EMBL/GenBank/DDBJ databases">
        <title>Thermoactinomyces phylogeny.</title>
        <authorList>
            <person name="Dunlap C."/>
        </authorList>
    </citation>
    <scope>NUCLEOTIDE SEQUENCE [LARGE SCALE GENOMIC DNA]</scope>
    <source>
        <strain evidence="11 12">AMNI-1</strain>
    </source>
</reference>
<dbReference type="Gene3D" id="3.40.50.300">
    <property type="entry name" value="P-loop containing nucleotide triphosphate hydrolases"/>
    <property type="match status" value="1"/>
</dbReference>
<keyword evidence="12" id="KW-1185">Reference proteome</keyword>
<sequence length="340" mass="39126">MDQSLQKLKKGERYPFYFFFGTESFLIEETVRWMKKKWMPSDDPFGNFVSLDLEETPVQTLVQEAETLPFFGDRRFIVGNHAQFLTSKKTQTGLKHDLDSLLKYLEDPLSSSIVVITVNSEQLDKRKKVVKALLKKACTIEFSPLKGKKLMQWVDRRFKQLDVHIDTAALKEFILLVGSDLQLLNQECMKLAAYAGKEGTVTAEAVSMLVPRTLEHDVFKLTEKIAERQIGQAFMIWQDLLFQKEEPVRILALIVRQFRLMLQVKTLAKKGMSDKEMARFLKVHPYPVKLALRHGARFSESQLCQLLMSAILADQEIKSGKMDKVLAVERLLLSIHQAFV</sequence>
<organism evidence="11 12">
    <name type="scientific">Thermoactinomyces mirandus</name>
    <dbReference type="NCBI Taxonomy" id="2756294"/>
    <lineage>
        <taxon>Bacteria</taxon>
        <taxon>Bacillati</taxon>
        <taxon>Bacillota</taxon>
        <taxon>Bacilli</taxon>
        <taxon>Bacillales</taxon>
        <taxon>Thermoactinomycetaceae</taxon>
        <taxon>Thermoactinomyces</taxon>
    </lineage>
</organism>
<evidence type="ECO:0000256" key="8">
    <source>
        <dbReference type="ARBA" id="ARBA00049244"/>
    </source>
</evidence>
<proteinExistence type="inferred from homology"/>
<feature type="domain" description="DNA polymerase III delta subunit-like C-terminal" evidence="10">
    <location>
        <begin position="215"/>
        <end position="334"/>
    </location>
</feature>
<dbReference type="GO" id="GO:0003677">
    <property type="term" value="F:DNA binding"/>
    <property type="evidence" value="ECO:0007669"/>
    <property type="project" value="InterPro"/>
</dbReference>
<dbReference type="PANTHER" id="PTHR34388:SF1">
    <property type="entry name" value="DNA POLYMERASE III SUBUNIT DELTA"/>
    <property type="match status" value="1"/>
</dbReference>
<keyword evidence="3 11" id="KW-0808">Transferase</keyword>
<dbReference type="Proteomes" id="UP000538292">
    <property type="component" value="Unassembled WGS sequence"/>
</dbReference>
<evidence type="ECO:0000259" key="9">
    <source>
        <dbReference type="Pfam" id="PF06144"/>
    </source>
</evidence>
<dbReference type="InterPro" id="IPR027417">
    <property type="entry name" value="P-loop_NTPase"/>
</dbReference>
<keyword evidence="6" id="KW-0239">DNA-directed DNA polymerase</keyword>
<keyword evidence="5" id="KW-0235">DNA replication</keyword>
<dbReference type="PANTHER" id="PTHR34388">
    <property type="entry name" value="DNA POLYMERASE III SUBUNIT DELTA"/>
    <property type="match status" value="1"/>
</dbReference>
<dbReference type="GO" id="GO:0006261">
    <property type="term" value="P:DNA-templated DNA replication"/>
    <property type="evidence" value="ECO:0007669"/>
    <property type="project" value="TreeGrafter"/>
</dbReference>
<evidence type="ECO:0000256" key="5">
    <source>
        <dbReference type="ARBA" id="ARBA00022705"/>
    </source>
</evidence>
<protein>
    <recommendedName>
        <fullName evidence="2">DNA polymerase III subunit delta</fullName>
        <ecNumber evidence="1">2.7.7.7</ecNumber>
    </recommendedName>
</protein>
<evidence type="ECO:0000259" key="10">
    <source>
        <dbReference type="Pfam" id="PF21694"/>
    </source>
</evidence>
<evidence type="ECO:0000256" key="1">
    <source>
        <dbReference type="ARBA" id="ARBA00012417"/>
    </source>
</evidence>
<dbReference type="EMBL" id="JACEOL010000001">
    <property type="protein sequence ID" value="MBA4600781.1"/>
    <property type="molecule type" value="Genomic_DNA"/>
</dbReference>
<comment type="caution">
    <text evidence="11">The sequence shown here is derived from an EMBL/GenBank/DDBJ whole genome shotgun (WGS) entry which is preliminary data.</text>
</comment>
<evidence type="ECO:0000256" key="2">
    <source>
        <dbReference type="ARBA" id="ARBA00017703"/>
    </source>
</evidence>
<dbReference type="NCBIfam" id="TIGR01128">
    <property type="entry name" value="holA"/>
    <property type="match status" value="1"/>
</dbReference>
<evidence type="ECO:0000256" key="3">
    <source>
        <dbReference type="ARBA" id="ARBA00022679"/>
    </source>
</evidence>
<dbReference type="Gene3D" id="1.20.272.10">
    <property type="match status" value="1"/>
</dbReference>
<evidence type="ECO:0000256" key="7">
    <source>
        <dbReference type="ARBA" id="ARBA00034754"/>
    </source>
</evidence>
<evidence type="ECO:0000313" key="12">
    <source>
        <dbReference type="Proteomes" id="UP000538292"/>
    </source>
</evidence>
<dbReference type="GO" id="GO:0003887">
    <property type="term" value="F:DNA-directed DNA polymerase activity"/>
    <property type="evidence" value="ECO:0007669"/>
    <property type="project" value="UniProtKB-KW"/>
</dbReference>
<dbReference type="InterPro" id="IPR005790">
    <property type="entry name" value="DNA_polIII_delta"/>
</dbReference>